<dbReference type="InterPro" id="IPR036388">
    <property type="entry name" value="WH-like_DNA-bd_sf"/>
</dbReference>
<reference evidence="6 7" key="1">
    <citation type="submission" date="2018-07" db="EMBL/GenBank/DDBJ databases">
        <title>Phylogenomic Insights into understanding Host Adaptation of Lactobacillus reuteri by a novel species, Lactobacillus spp. M31.</title>
        <authorList>
            <person name="Sharma S."/>
            <person name="Patil P."/>
            <person name="Korpole S."/>
            <person name="Patil P.B."/>
        </authorList>
    </citation>
    <scope>NUCLEOTIDE SEQUENCE [LARGE SCALE GENOMIC DNA]</scope>
    <source>
        <strain evidence="6 7">M31</strain>
    </source>
</reference>
<keyword evidence="2" id="KW-0805">Transcription regulation</keyword>
<keyword evidence="3" id="KW-0238">DNA-binding</keyword>
<protein>
    <submittedName>
        <fullName evidence="6">LysR family transcriptional regulator</fullName>
    </submittedName>
</protein>
<dbReference type="PROSITE" id="PS50931">
    <property type="entry name" value="HTH_LYSR"/>
    <property type="match status" value="1"/>
</dbReference>
<proteinExistence type="inferred from homology"/>
<dbReference type="PANTHER" id="PTHR30419">
    <property type="entry name" value="HTH-TYPE TRANSCRIPTIONAL REGULATOR YBHD"/>
    <property type="match status" value="1"/>
</dbReference>
<evidence type="ECO:0000256" key="2">
    <source>
        <dbReference type="ARBA" id="ARBA00023015"/>
    </source>
</evidence>
<name>A0ABR8P9P5_9LACO</name>
<dbReference type="Gene3D" id="3.40.190.290">
    <property type="match status" value="1"/>
</dbReference>
<dbReference type="SUPFAM" id="SSF53850">
    <property type="entry name" value="Periplasmic binding protein-like II"/>
    <property type="match status" value="1"/>
</dbReference>
<dbReference type="Proteomes" id="UP000704341">
    <property type="component" value="Unassembled WGS sequence"/>
</dbReference>
<evidence type="ECO:0000313" key="6">
    <source>
        <dbReference type="EMBL" id="MBD5807426.1"/>
    </source>
</evidence>
<dbReference type="InterPro" id="IPR050950">
    <property type="entry name" value="HTH-type_LysR_regulators"/>
</dbReference>
<dbReference type="InterPro" id="IPR005119">
    <property type="entry name" value="LysR_subst-bd"/>
</dbReference>
<feature type="domain" description="HTH lysR-type" evidence="5">
    <location>
        <begin position="1"/>
        <end position="60"/>
    </location>
</feature>
<evidence type="ECO:0000256" key="1">
    <source>
        <dbReference type="ARBA" id="ARBA00009437"/>
    </source>
</evidence>
<evidence type="ECO:0000259" key="5">
    <source>
        <dbReference type="PROSITE" id="PS50931"/>
    </source>
</evidence>
<evidence type="ECO:0000256" key="4">
    <source>
        <dbReference type="ARBA" id="ARBA00023163"/>
    </source>
</evidence>
<keyword evidence="7" id="KW-1185">Reference proteome</keyword>
<dbReference type="RefSeq" id="WP_153930497.1">
    <property type="nucleotide sequence ID" value="NZ_QORN01000051.1"/>
</dbReference>
<keyword evidence="4" id="KW-0804">Transcription</keyword>
<accession>A0ABR8P9P5</accession>
<organism evidence="6 7">
    <name type="scientific">Limosilactobacillus walteri</name>
    <dbReference type="NCBI Taxonomy" id="2268022"/>
    <lineage>
        <taxon>Bacteria</taxon>
        <taxon>Bacillati</taxon>
        <taxon>Bacillota</taxon>
        <taxon>Bacilli</taxon>
        <taxon>Lactobacillales</taxon>
        <taxon>Lactobacillaceae</taxon>
        <taxon>Limosilactobacillus</taxon>
    </lineage>
</organism>
<comment type="caution">
    <text evidence="6">The sequence shown here is derived from an EMBL/GenBank/DDBJ whole genome shotgun (WGS) entry which is preliminary data.</text>
</comment>
<gene>
    <name evidence="6" type="ORF">DTK66_10070</name>
</gene>
<dbReference type="SUPFAM" id="SSF46785">
    <property type="entry name" value="Winged helix' DNA-binding domain"/>
    <property type="match status" value="1"/>
</dbReference>
<comment type="similarity">
    <text evidence="1">Belongs to the LysR transcriptional regulatory family.</text>
</comment>
<dbReference type="InterPro" id="IPR000847">
    <property type="entry name" value="LysR_HTH_N"/>
</dbReference>
<dbReference type="Gene3D" id="1.10.10.10">
    <property type="entry name" value="Winged helix-like DNA-binding domain superfamily/Winged helix DNA-binding domain"/>
    <property type="match status" value="1"/>
</dbReference>
<evidence type="ECO:0000256" key="3">
    <source>
        <dbReference type="ARBA" id="ARBA00023125"/>
    </source>
</evidence>
<dbReference type="Pfam" id="PF00126">
    <property type="entry name" value="HTH_1"/>
    <property type="match status" value="1"/>
</dbReference>
<dbReference type="PANTHER" id="PTHR30419:SF8">
    <property type="entry name" value="NITROGEN ASSIMILATION TRANSCRIPTIONAL ACTIVATOR-RELATED"/>
    <property type="match status" value="1"/>
</dbReference>
<sequence>MNTRDLQYFVMLVKLKNYTQVANYFNVSQPSITQAIRRLEQEFDTKLVRKDRVHRDEMITRSGQLLYKKALAINNKIDIAHQEIVRSDQRQIKFGLPPIIGKMYISQIVGNFSKSLLQRIRIVSVGSHDLLAQLQAGKLDIAMLGSTAPINQLGIFAELITTRPFSVIVSTDNPLAKRKQVSFRDLTNELFINYDQQYVHKAAFQAYCTYAQIKPRTAVYKVPNISWIKELVRQNKGISLMVEDAVKDEPGIVALKITDPIPEKFYISVATREDYILSADEQQLVSQLKKITPKA</sequence>
<dbReference type="Pfam" id="PF03466">
    <property type="entry name" value="LysR_substrate"/>
    <property type="match status" value="1"/>
</dbReference>
<dbReference type="EMBL" id="QORN01000051">
    <property type="protein sequence ID" value="MBD5807426.1"/>
    <property type="molecule type" value="Genomic_DNA"/>
</dbReference>
<evidence type="ECO:0000313" key="7">
    <source>
        <dbReference type="Proteomes" id="UP000704341"/>
    </source>
</evidence>
<dbReference type="InterPro" id="IPR036390">
    <property type="entry name" value="WH_DNA-bd_sf"/>
</dbReference>